<keyword evidence="3 5" id="KW-0689">Ribosomal protein</keyword>
<dbReference type="InterPro" id="IPR020057">
    <property type="entry name" value="Ribosomal_bL25_b-dom"/>
</dbReference>
<dbReference type="RefSeq" id="WP_148340005.1">
    <property type="nucleotide sequence ID" value="NZ_LR699119.1"/>
</dbReference>
<proteinExistence type="inferred from homology"/>
<evidence type="ECO:0000256" key="5">
    <source>
        <dbReference type="HAMAP-Rule" id="MF_01334"/>
    </source>
</evidence>
<dbReference type="FunFam" id="2.170.120.20:FF:000003">
    <property type="entry name" value="50S ribosomal protein L25"/>
    <property type="match status" value="1"/>
</dbReference>
<dbReference type="Proteomes" id="UP000324194">
    <property type="component" value="Chromosome 1"/>
</dbReference>
<dbReference type="EMBL" id="LR699119">
    <property type="protein sequence ID" value="VVC76700.1"/>
    <property type="molecule type" value="Genomic_DNA"/>
</dbReference>
<feature type="domain" description="Large ribosomal subunit protein bL25 L25" evidence="7">
    <location>
        <begin position="10"/>
        <end position="97"/>
    </location>
</feature>
<dbReference type="InterPro" id="IPR029751">
    <property type="entry name" value="Ribosomal_L25_dom"/>
</dbReference>
<dbReference type="HAMAP" id="MF_01336">
    <property type="entry name" value="Ribosomal_bL25"/>
    <property type="match status" value="1"/>
</dbReference>
<dbReference type="CDD" id="cd00495">
    <property type="entry name" value="Ribosomal_L25_TL5_CTC"/>
    <property type="match status" value="1"/>
</dbReference>
<evidence type="ECO:0000313" key="10">
    <source>
        <dbReference type="Proteomes" id="UP000324194"/>
    </source>
</evidence>
<keyword evidence="10" id="KW-1185">Reference proteome</keyword>
<evidence type="ECO:0000259" key="7">
    <source>
        <dbReference type="Pfam" id="PF01386"/>
    </source>
</evidence>
<dbReference type="PANTHER" id="PTHR33284">
    <property type="entry name" value="RIBOSOMAL PROTEIN L25/GLN-TRNA SYNTHETASE, ANTI-CODON-BINDING DOMAIN-CONTAINING PROTEIN"/>
    <property type="match status" value="1"/>
</dbReference>
<dbReference type="GO" id="GO:0022625">
    <property type="term" value="C:cytosolic large ribosomal subunit"/>
    <property type="evidence" value="ECO:0007669"/>
    <property type="project" value="TreeGrafter"/>
</dbReference>
<protein>
    <recommendedName>
        <fullName evidence="5">Large ribosomal subunit protein bL25</fullName>
    </recommendedName>
    <alternativeName>
        <fullName evidence="5">General stress protein CTC</fullName>
    </alternativeName>
</protein>
<evidence type="ECO:0000256" key="2">
    <source>
        <dbReference type="ARBA" id="ARBA00022884"/>
    </source>
</evidence>
<dbReference type="InterPro" id="IPR020930">
    <property type="entry name" value="Ribosomal_uL5_bac-type"/>
</dbReference>
<dbReference type="SUPFAM" id="SSF50715">
    <property type="entry name" value="Ribosomal protein L25-like"/>
    <property type="match status" value="1"/>
</dbReference>
<dbReference type="NCBIfam" id="TIGR00731">
    <property type="entry name" value="bL25_bact_ctc"/>
    <property type="match status" value="1"/>
</dbReference>
<dbReference type="NCBIfam" id="NF004130">
    <property type="entry name" value="PRK05618.1-5"/>
    <property type="match status" value="1"/>
</dbReference>
<evidence type="ECO:0000313" key="9">
    <source>
        <dbReference type="EMBL" id="VVC76700.1"/>
    </source>
</evidence>
<dbReference type="KEGG" id="asip:AQUSIP_20250"/>
<dbReference type="InterPro" id="IPR020055">
    <property type="entry name" value="Ribosomal_bL25_short"/>
</dbReference>
<dbReference type="InterPro" id="IPR011035">
    <property type="entry name" value="Ribosomal_bL25/Gln-tRNA_synth"/>
</dbReference>
<organism evidence="9 10">
    <name type="scientific">Aquicella siphonis</name>
    <dbReference type="NCBI Taxonomy" id="254247"/>
    <lineage>
        <taxon>Bacteria</taxon>
        <taxon>Pseudomonadati</taxon>
        <taxon>Pseudomonadota</taxon>
        <taxon>Gammaproteobacteria</taxon>
        <taxon>Legionellales</taxon>
        <taxon>Coxiellaceae</taxon>
        <taxon>Aquicella</taxon>
    </lineage>
</organism>
<evidence type="ECO:0000256" key="6">
    <source>
        <dbReference type="SAM" id="MobiDB-lite"/>
    </source>
</evidence>
<dbReference type="NCBIfam" id="NF004612">
    <property type="entry name" value="PRK05943.1"/>
    <property type="match status" value="1"/>
</dbReference>
<keyword evidence="1 5" id="KW-0699">rRNA-binding</keyword>
<comment type="subunit">
    <text evidence="5">Part of the 50S ribosomal subunit; part of the 5S rRNA/L5/L18/L25 subcomplex. Contacts the 5S rRNA. Binds to the 5S rRNA independently of L5 and L18.</text>
</comment>
<dbReference type="HAMAP" id="MF_01334">
    <property type="entry name" value="Ribosomal_bL25_CTC"/>
    <property type="match status" value="1"/>
</dbReference>
<dbReference type="Pfam" id="PF14693">
    <property type="entry name" value="Ribosomal_TL5_C"/>
    <property type="match status" value="1"/>
</dbReference>
<dbReference type="InterPro" id="IPR037121">
    <property type="entry name" value="Ribosomal_bL25_C"/>
</dbReference>
<dbReference type="InterPro" id="IPR020056">
    <property type="entry name" value="Rbsml_bL25/Gln-tRNA_synth_N"/>
</dbReference>
<dbReference type="NCBIfam" id="NF004128">
    <property type="entry name" value="PRK05618.1-2"/>
    <property type="match status" value="1"/>
</dbReference>
<reference evidence="9 10" key="1">
    <citation type="submission" date="2019-08" db="EMBL/GenBank/DDBJ databases">
        <authorList>
            <person name="Guy L."/>
        </authorList>
    </citation>
    <scope>NUCLEOTIDE SEQUENCE [LARGE SCALE GENOMIC DNA]</scope>
    <source>
        <strain evidence="9 10">SGT-108</strain>
    </source>
</reference>
<name>A0A5E4PI31_9COXI</name>
<dbReference type="AlphaFoldDB" id="A0A5E4PI31"/>
<keyword evidence="4 5" id="KW-0687">Ribonucleoprotein</keyword>
<dbReference type="GO" id="GO:0008097">
    <property type="term" value="F:5S rRNA binding"/>
    <property type="evidence" value="ECO:0007669"/>
    <property type="project" value="InterPro"/>
</dbReference>
<feature type="domain" description="Large ribosomal subunit protein bL25 beta" evidence="8">
    <location>
        <begin position="105"/>
        <end position="194"/>
    </location>
</feature>
<feature type="region of interest" description="Disordered" evidence="6">
    <location>
        <begin position="196"/>
        <end position="227"/>
    </location>
</feature>
<evidence type="ECO:0000256" key="3">
    <source>
        <dbReference type="ARBA" id="ARBA00022980"/>
    </source>
</evidence>
<dbReference type="Pfam" id="PF01386">
    <property type="entry name" value="Ribosomal_L25p"/>
    <property type="match status" value="1"/>
</dbReference>
<feature type="compositionally biased region" description="Low complexity" evidence="6">
    <location>
        <begin position="206"/>
        <end position="217"/>
    </location>
</feature>
<sequence>MASKKQKFEIEATVRHDMGKGASRRLRREQKVPGVIYGGGKAPVALTFEHKHVAKSLENEAFYSHILTLKTGSESERVILKDVQRHPYKPRVTHVDFQRVRADEKLHMHIPLHFVGADKAPGVKDAGGLVSHIMSDVEIACLPDDLPEFIEVDISEMQLNQILHLSDIKLPKGVEIVALSHDDDKPVVSVHMPRVEEEPVVEETEAPAPSEVPAIAQKGEEAEGEEK</sequence>
<gene>
    <name evidence="5 9" type="primary">rplY</name>
    <name evidence="5" type="synonym">ctc</name>
    <name evidence="9" type="ORF">AQUSIP_20250</name>
</gene>
<dbReference type="Gene3D" id="2.170.120.20">
    <property type="entry name" value="Ribosomal protein L25, beta domain"/>
    <property type="match status" value="1"/>
</dbReference>
<evidence type="ECO:0000259" key="8">
    <source>
        <dbReference type="Pfam" id="PF14693"/>
    </source>
</evidence>
<dbReference type="GO" id="GO:0006412">
    <property type="term" value="P:translation"/>
    <property type="evidence" value="ECO:0007669"/>
    <property type="project" value="UniProtKB-UniRule"/>
</dbReference>
<dbReference type="PANTHER" id="PTHR33284:SF1">
    <property type="entry name" value="RIBOSOMAL PROTEIN L25_GLN-TRNA SYNTHETASE, ANTI-CODON-BINDING DOMAIN-CONTAINING PROTEIN"/>
    <property type="match status" value="1"/>
</dbReference>
<dbReference type="FunFam" id="2.40.240.10:FF:000002">
    <property type="entry name" value="50S ribosomal protein L25"/>
    <property type="match status" value="1"/>
</dbReference>
<keyword evidence="2 5" id="KW-0694">RNA-binding</keyword>
<dbReference type="InterPro" id="IPR001021">
    <property type="entry name" value="Ribosomal_bL25_long"/>
</dbReference>
<comment type="similarity">
    <text evidence="5">Belongs to the bacterial ribosomal protein bL25 family. CTC subfamily.</text>
</comment>
<comment type="function">
    <text evidence="5">This is one of the proteins that binds to the 5S RNA in the ribosome where it forms part of the central protuberance.</text>
</comment>
<dbReference type="OrthoDB" id="9806411at2"/>
<accession>A0A5E4PI31</accession>
<evidence type="ECO:0000256" key="1">
    <source>
        <dbReference type="ARBA" id="ARBA00022730"/>
    </source>
</evidence>
<dbReference type="Gene3D" id="2.40.240.10">
    <property type="entry name" value="Ribosomal Protein L25, Chain P"/>
    <property type="match status" value="1"/>
</dbReference>
<evidence type="ECO:0000256" key="4">
    <source>
        <dbReference type="ARBA" id="ARBA00023274"/>
    </source>
</evidence>
<dbReference type="GO" id="GO:0003735">
    <property type="term" value="F:structural constituent of ribosome"/>
    <property type="evidence" value="ECO:0007669"/>
    <property type="project" value="InterPro"/>
</dbReference>